<evidence type="ECO:0000313" key="2">
    <source>
        <dbReference type="EMBL" id="KAF9700061.1"/>
    </source>
</evidence>
<reference evidence="2" key="1">
    <citation type="submission" date="2018-12" db="EMBL/GenBank/DDBJ databases">
        <authorList>
            <person name="Syme R.A."/>
            <person name="Farfan-Caceres L."/>
            <person name="Lichtenzveig J."/>
        </authorList>
    </citation>
    <scope>NUCLEOTIDE SEQUENCE</scope>
    <source>
        <strain evidence="2">Al4</strain>
    </source>
</reference>
<evidence type="ECO:0000313" key="3">
    <source>
        <dbReference type="Proteomes" id="UP000651452"/>
    </source>
</evidence>
<sequence length="350" mass="37624">MTASNNSARKTAQLQPEEDDTAADTTTQHYLHPLNPRSKNLTQLHHRHHHNELNSPLSSASETLHPSSPTSSSTFEDLYNESLQQTTDLCSSSPPSPCAEAWMKIASLLQLRNSYLEYQVRKLREENGSLEGDVAWHVEALGRVEGELSEVRELVGSCGGGEVVEVGEVCSGTNLTDSGLTTLVLGCGESGGVQLPTTTCTCTTHTTSHHPPPSFGFGFHFHPASSTISIDNHTIKWPPTTTLPQIRYHLISRHEQGIRDPPHLAAILQIMHQREVAGVALPRSTPGDAVVWIGVPDVRGFPFSRGDGGVVEAWESCGHGWGEDGGAGECWFGGGAWGGEVVSFVLPCGG</sequence>
<organism evidence="2 3">
    <name type="scientific">Ascochyta lentis</name>
    <dbReference type="NCBI Taxonomy" id="205686"/>
    <lineage>
        <taxon>Eukaryota</taxon>
        <taxon>Fungi</taxon>
        <taxon>Dikarya</taxon>
        <taxon>Ascomycota</taxon>
        <taxon>Pezizomycotina</taxon>
        <taxon>Dothideomycetes</taxon>
        <taxon>Pleosporomycetidae</taxon>
        <taxon>Pleosporales</taxon>
        <taxon>Pleosporineae</taxon>
        <taxon>Didymellaceae</taxon>
        <taxon>Ascochyta</taxon>
    </lineage>
</organism>
<keyword evidence="3" id="KW-1185">Reference proteome</keyword>
<dbReference type="OrthoDB" id="3785861at2759"/>
<feature type="region of interest" description="Disordered" evidence="1">
    <location>
        <begin position="46"/>
        <end position="75"/>
    </location>
</feature>
<proteinExistence type="predicted"/>
<evidence type="ECO:0000256" key="1">
    <source>
        <dbReference type="SAM" id="MobiDB-lite"/>
    </source>
</evidence>
<comment type="caution">
    <text evidence="2">The sequence shown here is derived from an EMBL/GenBank/DDBJ whole genome shotgun (WGS) entry which is preliminary data.</text>
</comment>
<dbReference type="EMBL" id="RZGK01000003">
    <property type="protein sequence ID" value="KAF9700061.1"/>
    <property type="molecule type" value="Genomic_DNA"/>
</dbReference>
<accession>A0A8H7JCW2</accession>
<reference evidence="2" key="2">
    <citation type="submission" date="2020-09" db="EMBL/GenBank/DDBJ databases">
        <title>Reference genome assembly for Australian Ascochyta lentis isolate Al4.</title>
        <authorList>
            <person name="Lee R.C."/>
            <person name="Farfan-Caceres L.M."/>
            <person name="Debler J.W."/>
            <person name="Williams A.H."/>
            <person name="Henares B.M."/>
        </authorList>
    </citation>
    <scope>NUCLEOTIDE SEQUENCE</scope>
    <source>
        <strain evidence="2">Al4</strain>
    </source>
</reference>
<feature type="region of interest" description="Disordered" evidence="1">
    <location>
        <begin position="1"/>
        <end position="24"/>
    </location>
</feature>
<dbReference type="AlphaFoldDB" id="A0A8H7JCW2"/>
<dbReference type="Proteomes" id="UP000651452">
    <property type="component" value="Unassembled WGS sequence"/>
</dbReference>
<gene>
    <name evidence="2" type="ORF">EKO04_001801</name>
</gene>
<feature type="compositionally biased region" description="Polar residues" evidence="1">
    <location>
        <begin position="53"/>
        <end position="65"/>
    </location>
</feature>
<protein>
    <submittedName>
        <fullName evidence="2">Uncharacterized protein</fullName>
    </submittedName>
</protein>
<feature type="compositionally biased region" description="Polar residues" evidence="1">
    <location>
        <begin position="1"/>
        <end position="14"/>
    </location>
</feature>
<name>A0A8H7JCW2_9PLEO</name>